<proteinExistence type="predicted"/>
<protein>
    <submittedName>
        <fullName evidence="1">Uncharacterized protein</fullName>
    </submittedName>
</protein>
<reference evidence="1" key="1">
    <citation type="submission" date="2020-03" db="EMBL/GenBank/DDBJ databases">
        <title>The deep terrestrial virosphere.</title>
        <authorList>
            <person name="Holmfeldt K."/>
            <person name="Nilsson E."/>
            <person name="Simone D."/>
            <person name="Lopez-Fernandez M."/>
            <person name="Wu X."/>
            <person name="de Brujin I."/>
            <person name="Lundin D."/>
            <person name="Andersson A."/>
            <person name="Bertilsson S."/>
            <person name="Dopson M."/>
        </authorList>
    </citation>
    <scope>NUCLEOTIDE SEQUENCE</scope>
    <source>
        <strain evidence="1">MM415A05162</strain>
        <strain evidence="2">MM415B03825</strain>
    </source>
</reference>
<dbReference type="AlphaFoldDB" id="A0A6M3JGK7"/>
<name>A0A6M3JGK7_9ZZZZ</name>
<dbReference type="EMBL" id="MT141673">
    <property type="protein sequence ID" value="QJA69053.1"/>
    <property type="molecule type" value="Genomic_DNA"/>
</dbReference>
<organism evidence="1">
    <name type="scientific">viral metagenome</name>
    <dbReference type="NCBI Taxonomy" id="1070528"/>
    <lineage>
        <taxon>unclassified sequences</taxon>
        <taxon>metagenomes</taxon>
        <taxon>organismal metagenomes</taxon>
    </lineage>
</organism>
<evidence type="ECO:0000313" key="2">
    <source>
        <dbReference type="EMBL" id="QJA94548.1"/>
    </source>
</evidence>
<accession>A0A6M3JGK7</accession>
<dbReference type="EMBL" id="MT143241">
    <property type="protein sequence ID" value="QJA94548.1"/>
    <property type="molecule type" value="Genomic_DNA"/>
</dbReference>
<sequence>MYIHLEETDYTSAELTLEAFNMIAGKYGVDWVKYHMEFEDVLAIQHIRKN</sequence>
<evidence type="ECO:0000313" key="1">
    <source>
        <dbReference type="EMBL" id="QJA69053.1"/>
    </source>
</evidence>
<gene>
    <name evidence="1" type="ORF">MM415A05162_0005</name>
    <name evidence="2" type="ORF">MM415B03825_0006</name>
</gene>